<protein>
    <submittedName>
        <fullName evidence="1">Uncharacterized protein</fullName>
    </submittedName>
</protein>
<evidence type="ECO:0000313" key="1">
    <source>
        <dbReference type="EMBL" id="KAI9912918.1"/>
    </source>
</evidence>
<keyword evidence="2" id="KW-1185">Reference proteome</keyword>
<sequence>MARPTRWVMGFGSFWVGPWVSISDQWVGSGHNVATQNFPGRAAGQCLRPMTRPKTQNDPKILKLINVTWPGIDDKWVGSGRARDR</sequence>
<reference evidence="1 2" key="1">
    <citation type="journal article" date="2022" name="bioRxiv">
        <title>The genome of the oomycete Peronosclerospora sorghi, a cosmopolitan pathogen of maize and sorghum, is inflated with dispersed pseudogenes.</title>
        <authorList>
            <person name="Fletcher K."/>
            <person name="Martin F."/>
            <person name="Isakeit T."/>
            <person name="Cavanaugh K."/>
            <person name="Magill C."/>
            <person name="Michelmore R."/>
        </authorList>
    </citation>
    <scope>NUCLEOTIDE SEQUENCE [LARGE SCALE GENOMIC DNA]</scope>
    <source>
        <strain evidence="1">P6</strain>
    </source>
</reference>
<accession>A0ACC0W4P7</accession>
<dbReference type="EMBL" id="CM047583">
    <property type="protein sequence ID" value="KAI9912918.1"/>
    <property type="molecule type" value="Genomic_DNA"/>
</dbReference>
<dbReference type="Proteomes" id="UP001163321">
    <property type="component" value="Chromosome 4"/>
</dbReference>
<proteinExistence type="predicted"/>
<name>A0ACC0W4P7_9STRA</name>
<gene>
    <name evidence="1" type="ORF">PsorP6_006607</name>
</gene>
<evidence type="ECO:0000313" key="2">
    <source>
        <dbReference type="Proteomes" id="UP001163321"/>
    </source>
</evidence>
<organism evidence="1 2">
    <name type="scientific">Peronosclerospora sorghi</name>
    <dbReference type="NCBI Taxonomy" id="230839"/>
    <lineage>
        <taxon>Eukaryota</taxon>
        <taxon>Sar</taxon>
        <taxon>Stramenopiles</taxon>
        <taxon>Oomycota</taxon>
        <taxon>Peronosporomycetes</taxon>
        <taxon>Peronosporales</taxon>
        <taxon>Peronosporaceae</taxon>
        <taxon>Peronosclerospora</taxon>
    </lineage>
</organism>
<comment type="caution">
    <text evidence="1">The sequence shown here is derived from an EMBL/GenBank/DDBJ whole genome shotgun (WGS) entry which is preliminary data.</text>
</comment>